<feature type="region of interest" description="Disordered" evidence="1">
    <location>
        <begin position="65"/>
        <end position="93"/>
    </location>
</feature>
<keyword evidence="4" id="KW-1185">Reference proteome</keyword>
<sequence length="322" mass="37434">MSRSHRPLPLILLPLLLAVDQGHTQTLYRWVDDQGEIHYTDQLPPEHAGKARARLSEEGIAVEFKPKEPSPEERERAKELERQRAEEERRKAERLAEDRRLVQTYRTLEDLDLARNGQIAIIEAIIQVKRDQIRTLTHTLLRLDGERQSFQAINQPLPPALSEQIASNLARLHTLYGEVLNEEWRKIGVWEDFARKRARYLELKKQPAPKADDSFTAELAMLSCDETAQCHDYWRKALIYARAPLTEGERQELIAPGLAILLQRTKEEERLIHLVWIQKSSDQPVWIYLDLQCRNRQTGNLTCADPKIARLRQGFRLAVTRP</sequence>
<dbReference type="EMBL" id="CP048029">
    <property type="protein sequence ID" value="QIK36811.1"/>
    <property type="molecule type" value="Genomic_DNA"/>
</dbReference>
<proteinExistence type="predicted"/>
<reference evidence="4" key="1">
    <citation type="submission" date="2020-01" db="EMBL/GenBank/DDBJ databases">
        <title>Caldichromatium gen. nov., sp. nov., a thermophilic purple sulfur bacterium member of the family Chromatiaceae isolated from Nakabusa hot spring, Japan.</title>
        <authorList>
            <person name="Saini M.K."/>
            <person name="Hanada S."/>
            <person name="Tank M."/>
        </authorList>
    </citation>
    <scope>NUCLEOTIDE SEQUENCE [LARGE SCALE GENOMIC DNA]</scope>
    <source>
        <strain evidence="4">No.7</strain>
    </source>
</reference>
<dbReference type="Pfam" id="PF13511">
    <property type="entry name" value="DUF4124"/>
    <property type="match status" value="1"/>
</dbReference>
<evidence type="ECO:0000313" key="4">
    <source>
        <dbReference type="Proteomes" id="UP000502699"/>
    </source>
</evidence>
<gene>
    <name evidence="3" type="ORF">GWK36_01020</name>
</gene>
<feature type="domain" description="DUF4124" evidence="2">
    <location>
        <begin position="16"/>
        <end position="51"/>
    </location>
</feature>
<organism evidence="3 4">
    <name type="scientific">Caldichromatium japonicum</name>
    <dbReference type="NCBI Taxonomy" id="2699430"/>
    <lineage>
        <taxon>Bacteria</taxon>
        <taxon>Pseudomonadati</taxon>
        <taxon>Pseudomonadota</taxon>
        <taxon>Gammaproteobacteria</taxon>
        <taxon>Chromatiales</taxon>
        <taxon>Chromatiaceae</taxon>
        <taxon>Caldichromatium</taxon>
    </lineage>
</organism>
<dbReference type="KEGG" id="cjap:GWK36_01020"/>
<protein>
    <submittedName>
        <fullName evidence="3">DUF4124 domain-containing protein</fullName>
    </submittedName>
</protein>
<dbReference type="InterPro" id="IPR025392">
    <property type="entry name" value="DUF4124"/>
</dbReference>
<dbReference type="RefSeq" id="WP_166269313.1">
    <property type="nucleotide sequence ID" value="NZ_CP048029.1"/>
</dbReference>
<dbReference type="Proteomes" id="UP000502699">
    <property type="component" value="Chromosome"/>
</dbReference>
<evidence type="ECO:0000259" key="2">
    <source>
        <dbReference type="Pfam" id="PF13511"/>
    </source>
</evidence>
<evidence type="ECO:0000313" key="3">
    <source>
        <dbReference type="EMBL" id="QIK36811.1"/>
    </source>
</evidence>
<name>A0A6G7V9W4_9GAMM</name>
<accession>A0A6G7V9W4</accession>
<evidence type="ECO:0000256" key="1">
    <source>
        <dbReference type="SAM" id="MobiDB-lite"/>
    </source>
</evidence>
<dbReference type="AlphaFoldDB" id="A0A6G7V9W4"/>